<evidence type="ECO:0008006" key="3">
    <source>
        <dbReference type="Google" id="ProtNLM"/>
    </source>
</evidence>
<evidence type="ECO:0000313" key="1">
    <source>
        <dbReference type="EMBL" id="KAJ8983230.1"/>
    </source>
</evidence>
<dbReference type="PANTHER" id="PTHR47331">
    <property type="entry name" value="PHD-TYPE DOMAIN-CONTAINING PROTEIN"/>
    <property type="match status" value="1"/>
</dbReference>
<dbReference type="InterPro" id="IPR005312">
    <property type="entry name" value="DUF1759"/>
</dbReference>
<evidence type="ECO:0000313" key="2">
    <source>
        <dbReference type="Proteomes" id="UP001162164"/>
    </source>
</evidence>
<dbReference type="InterPro" id="IPR021109">
    <property type="entry name" value="Peptidase_aspartic_dom_sf"/>
</dbReference>
<comment type="caution">
    <text evidence="1">The sequence shown here is derived from an EMBL/GenBank/DDBJ whole genome shotgun (WGS) entry which is preliminary data.</text>
</comment>
<keyword evidence="2" id="KW-1185">Reference proteome</keyword>
<proteinExistence type="predicted"/>
<sequence length="1043" mass="119879">MHSGLDGILRCNLAGVRDLSAVTQILHCQLLLEKHIRCNIIIFKTFIVIHSTTSGTCHKYSPLKPNNPTYLISSSRIVNGRSKYKYRESFPKSGSFYPILPEKRETRIEKRETSRPKKQFVDHKAIFRSYKTIDMAELDNLIRQRASVKSKLTIFSKFISNLNTTYPDGVITAGHAIVELEQRLERAQDLINIFDDIQGQIENICENLDQQYLEQENFQTSFFAIISKAKYLLTKNTLQPQPSLSSEGPSIRPLTYTDEHKKQNIKLPTIQLKKFHGHYEEWLEFRDTFESLIHKNEDITNIQKFHYLRASLEGGASQIIQSLEFSSENYDIAWKLICDRYNNPRILVNNHVKALFNLENIREESPKLLRKMIDNVTKHLRALQTLKEPTEKWDTLIIYLVTTKLDPTTAREWEETKSTLETPTLDDLKSFLKKSFRSTRITCPDFIKLNVQERLEQVKRVKACINCLRPGHTIKECRASFCKHCKRKHNSMLHFETREASAETDIETEGQSQAVCLTARDVHNSQVILATAQIYIRDKNNKQYLVRVLLDAGSQSSFINKELCNRLKLPVSNVDIQVSGLNQACASIELKTIANIKSRINNFNMLVTCLVVPQITNELPNFKIDSNTLNIPQHIKLADPAFNVPNKIDLLLGADCFWELLCIGQLRLKHVGPILQKTRFGWIISGCVPTPQIRTIQCNLNIEQQIHSQLERFWTVEEIAQVRTLSREERECESHFLQNTKRNSDGRFVVTIPLKDSPNKLGDSYTTAKKPNIIKNDFYVDDLLSGADKIEDAIQIANDVSRELQKGCFKLRKWVSNSPEILQGIETNDTSNIVNFGADESTKTLGLIWNGRTDTLSYNINYESNKHITKRTILSETSQIFDPLGLLSPCIITPKLILQMLWHEGLSWDEALPAHIHANPKERRNSGPLTSQEIQAASLRLVKLSQYQMFPREIEILTDKGSVVPKDKLSKLNPFLDQNKIIRLAGVRDLSAVTQILHCQLLLEKTHTLQYNHFQNVYCYSFYNKWNLPQIQSIEAKQPNNVS</sequence>
<dbReference type="Pfam" id="PF03564">
    <property type="entry name" value="DUF1759"/>
    <property type="match status" value="1"/>
</dbReference>
<dbReference type="EMBL" id="JAPWTJ010000087">
    <property type="protein sequence ID" value="KAJ8983230.1"/>
    <property type="molecule type" value="Genomic_DNA"/>
</dbReference>
<gene>
    <name evidence="1" type="ORF">NQ317_005319</name>
</gene>
<dbReference type="InterPro" id="IPR008042">
    <property type="entry name" value="Retrotrans_Pao"/>
</dbReference>
<dbReference type="Pfam" id="PF05380">
    <property type="entry name" value="Peptidase_A17"/>
    <property type="match status" value="1"/>
</dbReference>
<dbReference type="Proteomes" id="UP001162164">
    <property type="component" value="Unassembled WGS sequence"/>
</dbReference>
<dbReference type="Gene3D" id="2.40.70.10">
    <property type="entry name" value="Acid Proteases"/>
    <property type="match status" value="1"/>
</dbReference>
<accession>A0ABQ9JY01</accession>
<organism evidence="1 2">
    <name type="scientific">Molorchus minor</name>
    <dbReference type="NCBI Taxonomy" id="1323400"/>
    <lineage>
        <taxon>Eukaryota</taxon>
        <taxon>Metazoa</taxon>
        <taxon>Ecdysozoa</taxon>
        <taxon>Arthropoda</taxon>
        <taxon>Hexapoda</taxon>
        <taxon>Insecta</taxon>
        <taxon>Pterygota</taxon>
        <taxon>Neoptera</taxon>
        <taxon>Endopterygota</taxon>
        <taxon>Coleoptera</taxon>
        <taxon>Polyphaga</taxon>
        <taxon>Cucujiformia</taxon>
        <taxon>Chrysomeloidea</taxon>
        <taxon>Cerambycidae</taxon>
        <taxon>Lamiinae</taxon>
        <taxon>Monochamini</taxon>
        <taxon>Molorchus</taxon>
    </lineage>
</organism>
<reference evidence="1" key="1">
    <citation type="journal article" date="2023" name="Insect Mol. Biol.">
        <title>Genome sequencing provides insights into the evolution of gene families encoding plant cell wall-degrading enzymes in longhorned beetles.</title>
        <authorList>
            <person name="Shin N.R."/>
            <person name="Okamura Y."/>
            <person name="Kirsch R."/>
            <person name="Pauchet Y."/>
        </authorList>
    </citation>
    <scope>NUCLEOTIDE SEQUENCE</scope>
    <source>
        <strain evidence="1">MMC_N1</strain>
    </source>
</reference>
<name>A0ABQ9JY01_9CUCU</name>
<protein>
    <recommendedName>
        <fullName evidence="3">Peptidase aspartic putative domain-containing protein</fullName>
    </recommendedName>
</protein>